<accession>A0A5K7X459</accession>
<keyword evidence="3" id="KW-1185">Reference proteome</keyword>
<evidence type="ECO:0000256" key="1">
    <source>
        <dbReference type="SAM" id="MobiDB-lite"/>
    </source>
</evidence>
<evidence type="ECO:0000313" key="2">
    <source>
        <dbReference type="EMBL" id="BBO31165.1"/>
    </source>
</evidence>
<feature type="region of interest" description="Disordered" evidence="1">
    <location>
        <begin position="1"/>
        <end position="22"/>
    </location>
</feature>
<sequence>MRDARNQGLAPPGYNMPPLPGLGVASRVVRRRSIGQPPTIDQRPAGSGV</sequence>
<dbReference type="KEGG" id="lpav:PLANPX_0777"/>
<dbReference type="AlphaFoldDB" id="A0A5K7X459"/>
<gene>
    <name evidence="2" type="ORF">PLANPX_0777</name>
</gene>
<evidence type="ECO:0000313" key="3">
    <source>
        <dbReference type="Proteomes" id="UP000326837"/>
    </source>
</evidence>
<proteinExistence type="predicted"/>
<organism evidence="2 3">
    <name type="scientific">Lacipirellula parvula</name>
    <dbReference type="NCBI Taxonomy" id="2650471"/>
    <lineage>
        <taxon>Bacteria</taxon>
        <taxon>Pseudomonadati</taxon>
        <taxon>Planctomycetota</taxon>
        <taxon>Planctomycetia</taxon>
        <taxon>Pirellulales</taxon>
        <taxon>Lacipirellulaceae</taxon>
        <taxon>Lacipirellula</taxon>
    </lineage>
</organism>
<name>A0A5K7X459_9BACT</name>
<protein>
    <submittedName>
        <fullName evidence="2">Uncharacterized protein</fullName>
    </submittedName>
</protein>
<dbReference type="EMBL" id="AP021861">
    <property type="protein sequence ID" value="BBO31165.1"/>
    <property type="molecule type" value="Genomic_DNA"/>
</dbReference>
<dbReference type="Proteomes" id="UP000326837">
    <property type="component" value="Chromosome"/>
</dbReference>
<reference evidence="3" key="1">
    <citation type="submission" date="2019-10" db="EMBL/GenBank/DDBJ databases">
        <title>Lacipirellula parvula gen. nov., sp. nov., representing a lineage of planctomycetes widespread in freshwater anoxic habitats, and description of the family Lacipirellulaceae.</title>
        <authorList>
            <person name="Dedysh S.N."/>
            <person name="Kulichevskaya I.S."/>
            <person name="Beletsky A.V."/>
            <person name="Rakitin A.L."/>
            <person name="Mardanov A.V."/>
            <person name="Ivanova A.A."/>
            <person name="Saltykova V.X."/>
            <person name="Rijpstra W.I.C."/>
            <person name="Sinninghe Damste J.S."/>
            <person name="Ravin N.V."/>
        </authorList>
    </citation>
    <scope>NUCLEOTIDE SEQUENCE [LARGE SCALE GENOMIC DNA]</scope>
    <source>
        <strain evidence="3">PX69</strain>
    </source>
</reference>